<feature type="signal peptide" evidence="1">
    <location>
        <begin position="1"/>
        <end position="21"/>
    </location>
</feature>
<accession>A0A090LAB1</accession>
<dbReference type="Proteomes" id="UP000035682">
    <property type="component" value="Unplaced"/>
</dbReference>
<evidence type="ECO:0000313" key="4">
    <source>
        <dbReference type="WBParaSite" id="SRAE_2000133900.1"/>
    </source>
</evidence>
<dbReference type="EMBL" id="LN609529">
    <property type="protein sequence ID" value="CEF66672.1"/>
    <property type="molecule type" value="Genomic_DNA"/>
</dbReference>
<gene>
    <name evidence="2 4 5" type="ORF">SRAE_2000133900</name>
</gene>
<evidence type="ECO:0000313" key="2">
    <source>
        <dbReference type="EMBL" id="CEF66672.1"/>
    </source>
</evidence>
<evidence type="ECO:0000256" key="1">
    <source>
        <dbReference type="SAM" id="SignalP"/>
    </source>
</evidence>
<protein>
    <submittedName>
        <fullName evidence="2 4">Uncharacterized protein</fullName>
    </submittedName>
</protein>
<dbReference type="RefSeq" id="XP_024505872.1">
    <property type="nucleotide sequence ID" value="XM_024652280.1"/>
</dbReference>
<dbReference type="AlphaFoldDB" id="A0A090LAB1"/>
<evidence type="ECO:0000313" key="3">
    <source>
        <dbReference type="Proteomes" id="UP000035682"/>
    </source>
</evidence>
<dbReference type="WormBase" id="SRAE_2000133900">
    <property type="protein sequence ID" value="SRP08819"/>
    <property type="gene ID" value="WBGene00261543"/>
</dbReference>
<reference evidence="4" key="2">
    <citation type="submission" date="2020-12" db="UniProtKB">
        <authorList>
            <consortium name="WormBaseParasite"/>
        </authorList>
    </citation>
    <scope>IDENTIFICATION</scope>
</reference>
<proteinExistence type="predicted"/>
<feature type="chain" id="PRO_5015030592" evidence="1">
    <location>
        <begin position="22"/>
        <end position="208"/>
    </location>
</feature>
<dbReference type="GeneID" id="36379037"/>
<dbReference type="WBParaSite" id="SRAE_2000133900.1">
    <property type="protein sequence ID" value="SRAE_2000133900.1"/>
    <property type="gene ID" value="WBGene00261543"/>
</dbReference>
<organism evidence="2">
    <name type="scientific">Strongyloides ratti</name>
    <name type="common">Parasitic roundworm</name>
    <dbReference type="NCBI Taxonomy" id="34506"/>
    <lineage>
        <taxon>Eukaryota</taxon>
        <taxon>Metazoa</taxon>
        <taxon>Ecdysozoa</taxon>
        <taxon>Nematoda</taxon>
        <taxon>Chromadorea</taxon>
        <taxon>Rhabditida</taxon>
        <taxon>Tylenchina</taxon>
        <taxon>Panagrolaimomorpha</taxon>
        <taxon>Strongyloidoidea</taxon>
        <taxon>Strongyloididae</taxon>
        <taxon>Strongyloides</taxon>
    </lineage>
</organism>
<keyword evidence="3" id="KW-1185">Reference proteome</keyword>
<sequence>MVKNTIILIFLLKLFILLAKGNEEDKQNKFISPLTIKKHFKTVINVPIFTYLVNKTIQDRVYHLYNTKGVKYFSNLKLPIEIINLGEILKSSSFEFFIITKLEALENVNISMEEKMAICNDIREAVMYAKRIMNSNEYKESIQYFKDGEKEFSELDFIYMENVLGLDVMYNIASNMHMKYPRELYLLCGESIDEKDICKSTFDYLEKF</sequence>
<name>A0A090LAB1_STRRB</name>
<dbReference type="CTD" id="36379037"/>
<reference evidence="2 3" key="1">
    <citation type="submission" date="2014-09" db="EMBL/GenBank/DDBJ databases">
        <authorList>
            <person name="Martin A.A."/>
        </authorList>
    </citation>
    <scope>NUCLEOTIDE SEQUENCE</scope>
    <source>
        <strain evidence="3">ED321</strain>
        <strain evidence="2">ED321 Heterogonic</strain>
    </source>
</reference>
<evidence type="ECO:0000313" key="5">
    <source>
        <dbReference type="WormBase" id="SRAE_2000133900"/>
    </source>
</evidence>
<keyword evidence="1" id="KW-0732">Signal</keyword>